<evidence type="ECO:0000313" key="1">
    <source>
        <dbReference type="EMBL" id="OHT18747.1"/>
    </source>
</evidence>
<accession>A0A1S1H9G2</accession>
<evidence type="ECO:0000313" key="2">
    <source>
        <dbReference type="Proteomes" id="UP000179467"/>
    </source>
</evidence>
<dbReference type="AlphaFoldDB" id="A0A1S1H9G2"/>
<dbReference type="Gene3D" id="2.40.160.90">
    <property type="match status" value="1"/>
</dbReference>
<comment type="caution">
    <text evidence="1">The sequence shown here is derived from an EMBL/GenBank/DDBJ whole genome shotgun (WGS) entry which is preliminary data.</text>
</comment>
<gene>
    <name evidence="1" type="ORF">BHE75_00723</name>
</gene>
<evidence type="ECO:0008006" key="3">
    <source>
        <dbReference type="Google" id="ProtNLM"/>
    </source>
</evidence>
<proteinExistence type="predicted"/>
<keyword evidence="2" id="KW-1185">Reference proteome</keyword>
<sequence>MKSGPIVLNQTLTNDSKSANLSYKNSPEQIELSIEGRSLFFVGAERFVSTPSRQYNRSEEYLLIGFHDQIRTRYVTDVIGRWPIGKQIWNGQEVPAYRFAMAFFGKPSKSGGSIPNFLGYDGYPVVFSASNGATIMLQPGPASWSITPSKTDAPVSGSVPLAISEENTVKPVAMLQVSGNFDSTTNEIRGRLFDAENDFQGTFRGKLYGPDRAEMAAVFEFSQKSSGLYYLGHFTGKR</sequence>
<protein>
    <recommendedName>
        <fullName evidence="3">Transferrin-binding protein B C-lobe/N-lobe beta barrel domain-containing protein</fullName>
    </recommendedName>
</protein>
<reference evidence="1 2" key="1">
    <citation type="submission" date="2016-09" db="EMBL/GenBank/DDBJ databases">
        <title>Metabolic pathway, cell adaptation mechanisms and a novel monoxygenase revealed through proteogenomic-transcription analysis of a Sphingomonas haloaromaticamans strain degrading the fungicide ortho-phenylphenol.</title>
        <authorList>
            <person name="Perruchon C."/>
            <person name="Papadopoulou E.S."/>
            <person name="Rousidou C."/>
            <person name="Vasileiadis S."/>
            <person name="Tanou G."/>
            <person name="Amoutzias G."/>
            <person name="Molassiotis A."/>
            <person name="Karpouzas D.G."/>
        </authorList>
    </citation>
    <scope>NUCLEOTIDE SEQUENCE [LARGE SCALE GENOMIC DNA]</scope>
    <source>
        <strain evidence="1 2">P3</strain>
    </source>
</reference>
<dbReference type="EMBL" id="MIPT01000001">
    <property type="protein sequence ID" value="OHT18747.1"/>
    <property type="molecule type" value="Genomic_DNA"/>
</dbReference>
<dbReference type="Proteomes" id="UP000179467">
    <property type="component" value="Unassembled WGS sequence"/>
</dbReference>
<name>A0A1S1H9G2_9SPHN</name>
<organism evidence="1 2">
    <name type="scientific">Edaphosphingomonas haloaromaticamans</name>
    <dbReference type="NCBI Taxonomy" id="653954"/>
    <lineage>
        <taxon>Bacteria</taxon>
        <taxon>Pseudomonadati</taxon>
        <taxon>Pseudomonadota</taxon>
        <taxon>Alphaproteobacteria</taxon>
        <taxon>Sphingomonadales</taxon>
        <taxon>Rhizorhabdaceae</taxon>
        <taxon>Edaphosphingomonas</taxon>
    </lineage>
</organism>